<dbReference type="PROSITE" id="PS00018">
    <property type="entry name" value="EF_HAND_1"/>
    <property type="match status" value="1"/>
</dbReference>
<dbReference type="RefSeq" id="WP_194748130.1">
    <property type="nucleotide sequence ID" value="NZ_JBHTJW010000002.1"/>
</dbReference>
<organism evidence="2 3">
    <name type="scientific">Methylophilus glucosoxydans</name>
    <dbReference type="NCBI Taxonomy" id="752553"/>
    <lineage>
        <taxon>Bacteria</taxon>
        <taxon>Pseudomonadati</taxon>
        <taxon>Pseudomonadota</taxon>
        <taxon>Betaproteobacteria</taxon>
        <taxon>Nitrosomonadales</taxon>
        <taxon>Methylophilaceae</taxon>
        <taxon>Methylophilus</taxon>
    </lineage>
</organism>
<reference evidence="3" key="1">
    <citation type="journal article" date="2019" name="Int. J. Syst. Evol. Microbiol.">
        <title>The Global Catalogue of Microorganisms (GCM) 10K type strain sequencing project: providing services to taxonomists for standard genome sequencing and annotation.</title>
        <authorList>
            <consortium name="The Broad Institute Genomics Platform"/>
            <consortium name="The Broad Institute Genome Sequencing Center for Infectious Disease"/>
            <person name="Wu L."/>
            <person name="Ma J."/>
        </authorList>
    </citation>
    <scope>NUCLEOTIDE SEQUENCE [LARGE SCALE GENOMIC DNA]</scope>
    <source>
        <strain evidence="3">CCUG 59685</strain>
    </source>
</reference>
<proteinExistence type="predicted"/>
<gene>
    <name evidence="2" type="ORF">ACFQ1T_08330</name>
</gene>
<dbReference type="Gene3D" id="1.10.238.10">
    <property type="entry name" value="EF-hand"/>
    <property type="match status" value="1"/>
</dbReference>
<evidence type="ECO:0000313" key="3">
    <source>
        <dbReference type="Proteomes" id="UP001597106"/>
    </source>
</evidence>
<dbReference type="EMBL" id="JBHTJW010000002">
    <property type="protein sequence ID" value="MFD0929783.1"/>
    <property type="molecule type" value="Genomic_DNA"/>
</dbReference>
<comment type="caution">
    <text evidence="2">The sequence shown here is derived from an EMBL/GenBank/DDBJ whole genome shotgun (WGS) entry which is preliminary data.</text>
</comment>
<dbReference type="InterPro" id="IPR018247">
    <property type="entry name" value="EF_Hand_1_Ca_BS"/>
</dbReference>
<evidence type="ECO:0000259" key="1">
    <source>
        <dbReference type="PROSITE" id="PS50222"/>
    </source>
</evidence>
<dbReference type="InterPro" id="IPR002048">
    <property type="entry name" value="EF_hand_dom"/>
</dbReference>
<keyword evidence="3" id="KW-1185">Reference proteome</keyword>
<dbReference type="SUPFAM" id="SSF47473">
    <property type="entry name" value="EF-hand"/>
    <property type="match status" value="1"/>
</dbReference>
<protein>
    <submittedName>
        <fullName evidence="2">EF-hand domain-containing protein</fullName>
    </submittedName>
</protein>
<feature type="domain" description="EF-hand" evidence="1">
    <location>
        <begin position="40"/>
        <end position="75"/>
    </location>
</feature>
<dbReference type="PROSITE" id="PS50222">
    <property type="entry name" value="EF_HAND_2"/>
    <property type="match status" value="1"/>
</dbReference>
<dbReference type="InterPro" id="IPR011992">
    <property type="entry name" value="EF-hand-dom_pair"/>
</dbReference>
<dbReference type="Proteomes" id="UP001597106">
    <property type="component" value="Unassembled WGS sequence"/>
</dbReference>
<name>A0ABW3GJE1_9PROT</name>
<sequence length="100" mass="11291">MASILCTVSAQITQNIFSRIDLEHCGFLDQRALQRALKDLSQAEVRSLLHRLDQDGDDRISPYELNLAIIDWLSQTQLQSRQAPVSPLFARLVSDYGPAH</sequence>
<accession>A0ABW3GJE1</accession>
<evidence type="ECO:0000313" key="2">
    <source>
        <dbReference type="EMBL" id="MFD0929783.1"/>
    </source>
</evidence>